<evidence type="ECO:0000256" key="12">
    <source>
        <dbReference type="ARBA" id="ARBA00045097"/>
    </source>
</evidence>
<evidence type="ECO:0000256" key="1">
    <source>
        <dbReference type="ARBA" id="ARBA00004389"/>
    </source>
</evidence>
<proteinExistence type="inferred from homology"/>
<keyword evidence="6 14" id="KW-0808">Transferase</keyword>
<comment type="catalytic activity">
    <reaction evidence="12">
        <text>a di-trans,poly-cis-dolichyl phosphate + UDP-alpha-D-glucose = a di-trans,poly-cis-dolichyl beta-D-glucosyl phosphate + UDP</text>
        <dbReference type="Rhea" id="RHEA:15401"/>
        <dbReference type="Rhea" id="RHEA-COMP:19498"/>
        <dbReference type="Rhea" id="RHEA-COMP:19502"/>
        <dbReference type="ChEBI" id="CHEBI:57525"/>
        <dbReference type="ChEBI" id="CHEBI:57683"/>
        <dbReference type="ChEBI" id="CHEBI:58223"/>
        <dbReference type="ChEBI" id="CHEBI:58885"/>
        <dbReference type="EC" id="2.4.1.117"/>
    </reaction>
    <physiologicalReaction direction="left-to-right" evidence="12">
        <dbReference type="Rhea" id="RHEA:15402"/>
    </physiologicalReaction>
</comment>
<keyword evidence="10" id="KW-1133">Transmembrane helix</keyword>
<dbReference type="GO" id="GO:0004581">
    <property type="term" value="F:dolichyl-phosphate beta-glucosyltransferase activity"/>
    <property type="evidence" value="ECO:0007669"/>
    <property type="project" value="UniProtKB-EC"/>
</dbReference>
<feature type="domain" description="Glycosyltransferase 2-like" evidence="13">
    <location>
        <begin position="7"/>
        <end position="176"/>
    </location>
</feature>
<dbReference type="SUPFAM" id="SSF53448">
    <property type="entry name" value="Nucleotide-diphospho-sugar transferases"/>
    <property type="match status" value="1"/>
</dbReference>
<dbReference type="PANTHER" id="PTHR10859">
    <property type="entry name" value="GLYCOSYL TRANSFERASE"/>
    <property type="match status" value="1"/>
</dbReference>
<evidence type="ECO:0000256" key="2">
    <source>
        <dbReference type="ARBA" id="ARBA00004922"/>
    </source>
</evidence>
<dbReference type="InterPro" id="IPR001173">
    <property type="entry name" value="Glyco_trans_2-like"/>
</dbReference>
<keyword evidence="9" id="KW-0735">Signal-anchor</keyword>
<gene>
    <name evidence="14" type="ORF">UY02_C0004G0027</name>
</gene>
<dbReference type="GO" id="GO:0006487">
    <property type="term" value="P:protein N-linked glycosylation"/>
    <property type="evidence" value="ECO:0007669"/>
    <property type="project" value="TreeGrafter"/>
</dbReference>
<dbReference type="EMBL" id="LCOK01000004">
    <property type="protein sequence ID" value="KKU77282.1"/>
    <property type="molecule type" value="Genomic_DNA"/>
</dbReference>
<evidence type="ECO:0000256" key="5">
    <source>
        <dbReference type="ARBA" id="ARBA00022676"/>
    </source>
</evidence>
<dbReference type="Proteomes" id="UP000034682">
    <property type="component" value="Unassembled WGS sequence"/>
</dbReference>
<dbReference type="Pfam" id="PF00535">
    <property type="entry name" value="Glycos_transf_2"/>
    <property type="match status" value="1"/>
</dbReference>
<accession>A0A0G1T6C3</accession>
<dbReference type="InterPro" id="IPR029044">
    <property type="entry name" value="Nucleotide-diphossugar_trans"/>
</dbReference>
<evidence type="ECO:0000259" key="13">
    <source>
        <dbReference type="Pfam" id="PF00535"/>
    </source>
</evidence>
<evidence type="ECO:0000313" key="14">
    <source>
        <dbReference type="EMBL" id="KKU77282.1"/>
    </source>
</evidence>
<keyword evidence="5" id="KW-0328">Glycosyltransferase</keyword>
<evidence type="ECO:0000256" key="6">
    <source>
        <dbReference type="ARBA" id="ARBA00022679"/>
    </source>
</evidence>
<comment type="caution">
    <text evidence="14">The sequence shown here is derived from an EMBL/GenBank/DDBJ whole genome shotgun (WGS) entry which is preliminary data.</text>
</comment>
<dbReference type="CDD" id="cd04188">
    <property type="entry name" value="DPG_synthase"/>
    <property type="match status" value="1"/>
</dbReference>
<evidence type="ECO:0000256" key="9">
    <source>
        <dbReference type="ARBA" id="ARBA00022968"/>
    </source>
</evidence>
<evidence type="ECO:0000256" key="10">
    <source>
        <dbReference type="ARBA" id="ARBA00022989"/>
    </source>
</evidence>
<evidence type="ECO:0000313" key="15">
    <source>
        <dbReference type="Proteomes" id="UP000034682"/>
    </source>
</evidence>
<evidence type="ECO:0000256" key="4">
    <source>
        <dbReference type="ARBA" id="ARBA00012583"/>
    </source>
</evidence>
<dbReference type="Gene3D" id="3.90.550.10">
    <property type="entry name" value="Spore Coat Polysaccharide Biosynthesis Protein SpsA, Chain A"/>
    <property type="match status" value="1"/>
</dbReference>
<reference evidence="14 15" key="1">
    <citation type="journal article" date="2015" name="Nature">
        <title>rRNA introns, odd ribosomes, and small enigmatic genomes across a large radiation of phyla.</title>
        <authorList>
            <person name="Brown C.T."/>
            <person name="Hug L.A."/>
            <person name="Thomas B.C."/>
            <person name="Sharon I."/>
            <person name="Castelle C.J."/>
            <person name="Singh A."/>
            <person name="Wilkins M.J."/>
            <person name="Williams K.H."/>
            <person name="Banfield J.F."/>
        </authorList>
    </citation>
    <scope>NUCLEOTIDE SEQUENCE [LARGE SCALE GENOMIC DNA]</scope>
</reference>
<evidence type="ECO:0000256" key="7">
    <source>
        <dbReference type="ARBA" id="ARBA00022692"/>
    </source>
</evidence>
<dbReference type="EC" id="2.4.1.117" evidence="4"/>
<keyword evidence="11" id="KW-0472">Membrane</keyword>
<comment type="subcellular location">
    <subcellularLocation>
        <location evidence="1">Endoplasmic reticulum membrane</location>
        <topology evidence="1">Single-pass membrane protein</topology>
    </subcellularLocation>
</comment>
<keyword evidence="7" id="KW-0812">Transmembrane</keyword>
<comment type="similarity">
    <text evidence="3">Belongs to the glycosyltransferase 2 family.</text>
</comment>
<evidence type="ECO:0000256" key="11">
    <source>
        <dbReference type="ARBA" id="ARBA00023136"/>
    </source>
</evidence>
<comment type="pathway">
    <text evidence="2">Protein modification; protein glycosylation.</text>
</comment>
<keyword evidence="8" id="KW-0256">Endoplasmic reticulum</keyword>
<dbReference type="AlphaFoldDB" id="A0A0G1T6C3"/>
<dbReference type="PANTHER" id="PTHR10859:SF91">
    <property type="entry name" value="DOLICHYL-PHOSPHATE BETA-GLUCOSYLTRANSFERASE"/>
    <property type="match status" value="1"/>
</dbReference>
<organism evidence="14 15">
    <name type="scientific">Candidatus Giovannonibacteria bacterium GW2011_GWB1_47_6b</name>
    <dbReference type="NCBI Taxonomy" id="1618655"/>
    <lineage>
        <taxon>Bacteria</taxon>
        <taxon>Candidatus Giovannoniibacteriota</taxon>
    </lineage>
</organism>
<dbReference type="InterPro" id="IPR035518">
    <property type="entry name" value="DPG_synthase"/>
</dbReference>
<evidence type="ECO:0000256" key="8">
    <source>
        <dbReference type="ARBA" id="ARBA00022824"/>
    </source>
</evidence>
<evidence type="ECO:0000256" key="3">
    <source>
        <dbReference type="ARBA" id="ARBA00006739"/>
    </source>
</evidence>
<sequence length="242" mass="27932">MAKPYLSVIVPAYNEANRLPLCLIDIDKHLSEQEYSYEIIVVNDGSKDATAEITERFRPLINELKFINNPQNQGKGAAVRQGMLAARGNWRVFMDADNSTSIVEFNKMLPYLNEGYEIVIGSRAAKGAKLNPPQSIIKRLAGKLGNLFIQLLLLRGIWDTQCGFKCFSEDAVKRIFPLCRINRWGFDMEILALARLLGYRIKEMPVYWVNDPRSHVSFKSYLQVLWEAVKVRWWIKRKVYKT</sequence>
<protein>
    <recommendedName>
        <fullName evidence="4">dolichyl-phosphate beta-glucosyltransferase</fullName>
        <ecNumber evidence="4">2.4.1.117</ecNumber>
    </recommendedName>
</protein>
<name>A0A0G1T6C3_9BACT</name>